<name>A0A9W9PH94_9EURO</name>
<reference evidence="1" key="1">
    <citation type="submission" date="2022-11" db="EMBL/GenBank/DDBJ databases">
        <authorList>
            <person name="Petersen C."/>
        </authorList>
    </citation>
    <scope>NUCLEOTIDE SEQUENCE</scope>
    <source>
        <strain evidence="1">IBT 19713</strain>
    </source>
</reference>
<evidence type="ECO:0008006" key="3">
    <source>
        <dbReference type="Google" id="ProtNLM"/>
    </source>
</evidence>
<dbReference type="GO" id="GO:0072330">
    <property type="term" value="P:monocarboxylic acid biosynthetic process"/>
    <property type="evidence" value="ECO:0007669"/>
    <property type="project" value="UniProtKB-ARBA"/>
</dbReference>
<dbReference type="InterPro" id="IPR015943">
    <property type="entry name" value="WD40/YVTN_repeat-like_dom_sf"/>
</dbReference>
<gene>
    <name evidence="1" type="ORF">N7468_000859</name>
</gene>
<evidence type="ECO:0000313" key="2">
    <source>
        <dbReference type="Proteomes" id="UP001150941"/>
    </source>
</evidence>
<dbReference type="PROSITE" id="PS50896">
    <property type="entry name" value="LISH"/>
    <property type="match status" value="1"/>
</dbReference>
<dbReference type="Pfam" id="PF05705">
    <property type="entry name" value="DUF829"/>
    <property type="match status" value="1"/>
</dbReference>
<dbReference type="RefSeq" id="XP_058333297.1">
    <property type="nucleotide sequence ID" value="XM_058470156.1"/>
</dbReference>
<dbReference type="Gene3D" id="2.130.10.10">
    <property type="entry name" value="YVTN repeat-like/Quinoprotein amine dehydrogenase"/>
    <property type="match status" value="1"/>
</dbReference>
<dbReference type="OrthoDB" id="1932312at2759"/>
<proteinExistence type="predicted"/>
<dbReference type="InterPro" id="IPR006594">
    <property type="entry name" value="LisH"/>
</dbReference>
<sequence length="805" mass="88642">MAPPPVSFPGFSAISDRVYLRDGHEKAKPAPPNEPTTIVIFGWGDGLPKYVSKYSDGYHELYPSARIVVVLSKTFHASNQPEEQRIEAMMPVVDTVFPTPTGSGADERVLLHCMSNTGGIFLAATFAAYQRRHGTDKKLPHQLLVCDSTPGSLDFSSQVGRWSRAMAVGTAKHFPWPFFITHGFWYAFLWANYLWELMRAAEPSGHWAMRIMNDKSVVPVEPPRLYLYSKEDEIIWWEDLEEIVAQVKMEGFQVDMEMFEGSSHVGHMRLHPEQYWNKIFASYTGQSCCHLAGFCFPLVPPRRLHSAISVRLSMASSSSVDALASALVARFLRSNNYTETLNAFVREADLPPDVGSASGDDTHNWSIQSLIEEKKKFDHSVSFERYGQEDEGSDLWTVPAPSKPTVVKTSTASNVLSASVDLWQNLRDDANELIPLQPVVISTGADRQVHVLDTAPGHARLTSLIGVSDSPVLSYASVLDGRFVLMANMSGRLLLQQGSRVLDNRKDHGKYVVRIVAHEEKTESGSTILWVATAGWDAKVFLYRIEIPDGAFETASLAIGEPVAQIKLSTNPESLLFVRHPDSGELVLLVSRRDSTYIYYYQAKPGPTSIDQPATPPECSPLGRQNLAPHSNAWVAFSPAFMALSPRDPGLLAVATSTLPHLKVMVVRLLFPSTELLGGSNVPTADGMTQATQALAALAIQNREDSAIVLQANTFAPQTAYSTPQVAWRPDGSGLWVNGDDGVIRGVETKTGKLITILKNGHEPACKVRTIWAGYVDVPGDNAASVREEWVISGGFDKQLVIWKV</sequence>
<dbReference type="EMBL" id="JAPQKS010000002">
    <property type="protein sequence ID" value="KAJ5245876.1"/>
    <property type="molecule type" value="Genomic_DNA"/>
</dbReference>
<dbReference type="InterPro" id="IPR008547">
    <property type="entry name" value="DUF829_TMEM53"/>
</dbReference>
<dbReference type="Proteomes" id="UP001150941">
    <property type="component" value="Unassembled WGS sequence"/>
</dbReference>
<dbReference type="PANTHER" id="PTHR12265">
    <property type="entry name" value="TRANSMEMBRANE PROTEIN 53"/>
    <property type="match status" value="1"/>
</dbReference>
<keyword evidence="2" id="KW-1185">Reference proteome</keyword>
<protein>
    <recommendedName>
        <fullName evidence="3">LisH domain-containing protein</fullName>
    </recommendedName>
</protein>
<comment type="caution">
    <text evidence="1">The sequence shown here is derived from an EMBL/GenBank/DDBJ whole genome shotgun (WGS) entry which is preliminary data.</text>
</comment>
<dbReference type="GeneID" id="83197459"/>
<dbReference type="SUPFAM" id="SSF53474">
    <property type="entry name" value="alpha/beta-Hydrolases"/>
    <property type="match status" value="1"/>
</dbReference>
<reference evidence="1" key="2">
    <citation type="journal article" date="2023" name="IMA Fungus">
        <title>Comparative genomic study of the Penicillium genus elucidates a diverse pangenome and 15 lateral gene transfer events.</title>
        <authorList>
            <person name="Petersen C."/>
            <person name="Sorensen T."/>
            <person name="Nielsen M.R."/>
            <person name="Sondergaard T.E."/>
            <person name="Sorensen J.L."/>
            <person name="Fitzpatrick D.A."/>
            <person name="Frisvad J.C."/>
            <person name="Nielsen K.L."/>
        </authorList>
    </citation>
    <scope>NUCLEOTIDE SEQUENCE</scope>
    <source>
        <strain evidence="1">IBT 19713</strain>
    </source>
</reference>
<evidence type="ECO:0000313" key="1">
    <source>
        <dbReference type="EMBL" id="KAJ5245876.1"/>
    </source>
</evidence>
<dbReference type="SUPFAM" id="SSF50978">
    <property type="entry name" value="WD40 repeat-like"/>
    <property type="match status" value="1"/>
</dbReference>
<dbReference type="AlphaFoldDB" id="A0A9W9PH94"/>
<dbReference type="InterPro" id="IPR036322">
    <property type="entry name" value="WD40_repeat_dom_sf"/>
</dbReference>
<accession>A0A9W9PH94</accession>
<dbReference type="PANTHER" id="PTHR12265:SF14">
    <property type="entry name" value="INDOLE-DITERPENE BIOSYNTHESIS PROTEIN PAXU"/>
    <property type="match status" value="1"/>
</dbReference>
<dbReference type="GO" id="GO:0017000">
    <property type="term" value="P:antibiotic biosynthetic process"/>
    <property type="evidence" value="ECO:0007669"/>
    <property type="project" value="UniProtKB-ARBA"/>
</dbReference>
<organism evidence="1 2">
    <name type="scientific">Penicillium chermesinum</name>
    <dbReference type="NCBI Taxonomy" id="63820"/>
    <lineage>
        <taxon>Eukaryota</taxon>
        <taxon>Fungi</taxon>
        <taxon>Dikarya</taxon>
        <taxon>Ascomycota</taxon>
        <taxon>Pezizomycotina</taxon>
        <taxon>Eurotiomycetes</taxon>
        <taxon>Eurotiomycetidae</taxon>
        <taxon>Eurotiales</taxon>
        <taxon>Aspergillaceae</taxon>
        <taxon>Penicillium</taxon>
    </lineage>
</organism>
<dbReference type="InterPro" id="IPR029058">
    <property type="entry name" value="AB_hydrolase_fold"/>
</dbReference>